<evidence type="ECO:0000256" key="1">
    <source>
        <dbReference type="SAM" id="Phobius"/>
    </source>
</evidence>
<dbReference type="GeneID" id="78287920"/>
<dbReference type="EMBL" id="BLMI01000264">
    <property type="protein sequence ID" value="GFI42100.1"/>
    <property type="molecule type" value="Genomic_DNA"/>
</dbReference>
<dbReference type="OrthoDB" id="1649094at2"/>
<organism evidence="3 4">
    <name type="scientific">Thomasclavelia cocleata</name>
    <dbReference type="NCBI Taxonomy" id="69824"/>
    <lineage>
        <taxon>Bacteria</taxon>
        <taxon>Bacillati</taxon>
        <taxon>Bacillota</taxon>
        <taxon>Erysipelotrichia</taxon>
        <taxon>Erysipelotrichales</taxon>
        <taxon>Coprobacillaceae</taxon>
        <taxon>Thomasclavelia</taxon>
    </lineage>
</organism>
<sequence length="126" mass="15040">MNSDIKKYINEIKKIIPINSKDKKDFLKMMEQRILESSNLENKCDYDNIVKEFGKPNEVAASYIEEIDTDTILKILKRKQYIKWLISILIIAIILISIFKIYRLNQLYEIAKNELDLREELEIIEE</sequence>
<dbReference type="EMBL" id="FOIN01000006">
    <property type="protein sequence ID" value="SET32769.1"/>
    <property type="molecule type" value="Genomic_DNA"/>
</dbReference>
<accession>A0A1I0DKI2</accession>
<protein>
    <submittedName>
        <fullName evidence="3">Uncharacterized protein</fullName>
    </submittedName>
</protein>
<feature type="transmembrane region" description="Helical" evidence="1">
    <location>
        <begin position="81"/>
        <end position="102"/>
    </location>
</feature>
<gene>
    <name evidence="2" type="ORF">IMSAGC017_02147</name>
    <name evidence="3" type="ORF">SAMN04489758_10684</name>
</gene>
<dbReference type="Proteomes" id="UP000198558">
    <property type="component" value="Unassembled WGS sequence"/>
</dbReference>
<reference evidence="2 5" key="3">
    <citation type="journal article" date="2020" name="Microbiome">
        <title>Single-cell genomics of uncultured bacteria reveals dietary fiber responders in the mouse gut microbiota.</title>
        <authorList>
            <person name="Chijiiwa R."/>
            <person name="Hosokawa M."/>
            <person name="Kogawa M."/>
            <person name="Nishikawa Y."/>
            <person name="Ide K."/>
            <person name="Sakanashi C."/>
            <person name="Takahashi K."/>
            <person name="Takeyama H."/>
        </authorList>
    </citation>
    <scope>NUCLEOTIDE SEQUENCE [LARGE SCALE GENOMIC DNA]</scope>
    <source>
        <strain evidence="2">IMSAGC_017</strain>
    </source>
</reference>
<reference evidence="4" key="2">
    <citation type="submission" date="2016-10" db="EMBL/GenBank/DDBJ databases">
        <authorList>
            <person name="Varghese N."/>
            <person name="Submissions S."/>
        </authorList>
    </citation>
    <scope>NUCLEOTIDE SEQUENCE [LARGE SCALE GENOMIC DNA]</scope>
    <source>
        <strain evidence="4">DSM 1551</strain>
    </source>
</reference>
<keyword evidence="4" id="KW-1185">Reference proteome</keyword>
<dbReference type="Pfam" id="PF19615">
    <property type="entry name" value="DUF6120"/>
    <property type="match status" value="1"/>
</dbReference>
<dbReference type="InterPro" id="IPR046123">
    <property type="entry name" value="DUF6120"/>
</dbReference>
<keyword evidence="1" id="KW-0472">Membrane</keyword>
<name>A0A1I0DKI2_9FIRM</name>
<evidence type="ECO:0000313" key="5">
    <source>
        <dbReference type="Proteomes" id="UP000490821"/>
    </source>
</evidence>
<proteinExistence type="predicted"/>
<keyword evidence="1" id="KW-1133">Transmembrane helix</keyword>
<dbReference type="Proteomes" id="UP000490821">
    <property type="component" value="Unassembled WGS sequence"/>
</dbReference>
<evidence type="ECO:0000313" key="3">
    <source>
        <dbReference type="EMBL" id="SET32769.1"/>
    </source>
</evidence>
<dbReference type="AlphaFoldDB" id="A0A1I0DKI2"/>
<evidence type="ECO:0000313" key="4">
    <source>
        <dbReference type="Proteomes" id="UP000198558"/>
    </source>
</evidence>
<reference evidence="3" key="1">
    <citation type="submission" date="2016-10" db="EMBL/GenBank/DDBJ databases">
        <authorList>
            <person name="de Groot N.N."/>
        </authorList>
    </citation>
    <scope>NUCLEOTIDE SEQUENCE [LARGE SCALE GENOMIC DNA]</scope>
    <source>
        <strain evidence="3">DSM 1551</strain>
    </source>
</reference>
<keyword evidence="1" id="KW-0812">Transmembrane</keyword>
<dbReference type="RefSeq" id="WP_092352916.1">
    <property type="nucleotide sequence ID" value="NZ_BLMI01000264.1"/>
</dbReference>
<evidence type="ECO:0000313" key="2">
    <source>
        <dbReference type="EMBL" id="GFI42100.1"/>
    </source>
</evidence>